<dbReference type="RefSeq" id="WP_013438231.1">
    <property type="nucleotide sequence ID" value="NC_014724.1"/>
</dbReference>
<accession>E4SKQ1</accession>
<evidence type="ECO:0000313" key="2">
    <source>
        <dbReference type="Proteomes" id="UP000007033"/>
    </source>
</evidence>
<dbReference type="KEGG" id="lam:LA2_07645"/>
<evidence type="ECO:0000313" key="1">
    <source>
        <dbReference type="EMBL" id="ADQ59448.1"/>
    </source>
</evidence>
<proteinExistence type="predicted"/>
<name>E4SKQ1_LACAR</name>
<dbReference type="AlphaFoldDB" id="E4SKQ1"/>
<dbReference type="HOGENOM" id="CLU_1794026_0_0_9"/>
<dbReference type="EMBL" id="CP002338">
    <property type="protein sequence ID" value="ADQ59448.1"/>
    <property type="molecule type" value="Genomic_DNA"/>
</dbReference>
<dbReference type="Proteomes" id="UP000007033">
    <property type="component" value="Chromosome"/>
</dbReference>
<sequence length="144" mass="16644">MIINDLQETIVRNINQQIKAGFFSYNKQPVYIKFLDKDDELGFVPNPGSHVVEQDYAGVQLKQFNYAFTIRTTHRAEAKNRLFEISQYLQTLNETHDLKSENGTWHFDHLEVPSEPAEILEDLKGTVTYSMDVAVFIYTNKGVL</sequence>
<reference evidence="1 2" key="1">
    <citation type="journal article" date="2011" name="J. Bacteriol.">
        <title>Genome sequence of Lactobacillus amylovorus GRL1112.</title>
        <authorList>
            <person name="Kant R."/>
            <person name="Paulin L."/>
            <person name="Alatalo E."/>
            <person name="de Vos W.M."/>
            <person name="Palva A."/>
        </authorList>
    </citation>
    <scope>NUCLEOTIDE SEQUENCE [LARGE SCALE GENOMIC DNA]</scope>
    <source>
        <strain evidence="1 2">GRL 1112</strain>
    </source>
</reference>
<protein>
    <recommendedName>
        <fullName evidence="3">Minor capsid protein</fullName>
    </recommendedName>
</protein>
<evidence type="ECO:0008006" key="3">
    <source>
        <dbReference type="Google" id="ProtNLM"/>
    </source>
</evidence>
<gene>
    <name evidence="1" type="ordered locus">LA2_07645</name>
</gene>
<dbReference type="PATRIC" id="fig|695560.3.peg.1508"/>
<organism evidence="1 2">
    <name type="scientific">Lactobacillus amylovorus (strain GRL 1112)</name>
    <dbReference type="NCBI Taxonomy" id="695560"/>
    <lineage>
        <taxon>Bacteria</taxon>
        <taxon>Bacillati</taxon>
        <taxon>Bacillota</taxon>
        <taxon>Bacilli</taxon>
        <taxon>Lactobacillales</taxon>
        <taxon>Lactobacillaceae</taxon>
        <taxon>Lactobacillus</taxon>
    </lineage>
</organism>